<dbReference type="EMBL" id="LAZR01061237">
    <property type="protein sequence ID" value="KKK63989.1"/>
    <property type="molecule type" value="Genomic_DNA"/>
</dbReference>
<proteinExistence type="predicted"/>
<comment type="caution">
    <text evidence="1">The sequence shown here is derived from an EMBL/GenBank/DDBJ whole genome shotgun (WGS) entry which is preliminary data.</text>
</comment>
<protein>
    <recommendedName>
        <fullName evidence="2">Coenzyme Q-binding protein COQ10 START domain-containing protein</fullName>
    </recommendedName>
</protein>
<dbReference type="InterPro" id="IPR023393">
    <property type="entry name" value="START-like_dom_sf"/>
</dbReference>
<accession>A0A0F8ZBZ2</accession>
<gene>
    <name evidence="1" type="ORF">LCGC14_2988740</name>
</gene>
<sequence>MSIVSKNMEINAPKEKVFEVVTNPDNWTRYVASLVDVSDRSPDIPAKGSTFSWKYRMMGFSFGGEGTVTENVHAESFSMELKSKFPIKESYKFKDSDHGTTILEVTIDYEMPGPMQTLLGDSRVMEKMNDIEANSVLEKIRLLSEST</sequence>
<dbReference type="CDD" id="cd07812">
    <property type="entry name" value="SRPBCC"/>
    <property type="match status" value="1"/>
</dbReference>
<dbReference type="AlphaFoldDB" id="A0A0F8ZBZ2"/>
<organism evidence="1">
    <name type="scientific">marine sediment metagenome</name>
    <dbReference type="NCBI Taxonomy" id="412755"/>
    <lineage>
        <taxon>unclassified sequences</taxon>
        <taxon>metagenomes</taxon>
        <taxon>ecological metagenomes</taxon>
    </lineage>
</organism>
<dbReference type="Gene3D" id="3.30.530.20">
    <property type="match status" value="1"/>
</dbReference>
<reference evidence="1" key="1">
    <citation type="journal article" date="2015" name="Nature">
        <title>Complex archaea that bridge the gap between prokaryotes and eukaryotes.</title>
        <authorList>
            <person name="Spang A."/>
            <person name="Saw J.H."/>
            <person name="Jorgensen S.L."/>
            <person name="Zaremba-Niedzwiedzka K."/>
            <person name="Martijn J."/>
            <person name="Lind A.E."/>
            <person name="van Eijk R."/>
            <person name="Schleper C."/>
            <person name="Guy L."/>
            <person name="Ettema T.J."/>
        </authorList>
    </citation>
    <scope>NUCLEOTIDE SEQUENCE</scope>
</reference>
<dbReference type="InterPro" id="IPR019587">
    <property type="entry name" value="Polyketide_cyclase/dehydratase"/>
</dbReference>
<dbReference type="SUPFAM" id="SSF55961">
    <property type="entry name" value="Bet v1-like"/>
    <property type="match status" value="1"/>
</dbReference>
<name>A0A0F8ZBZ2_9ZZZZ</name>
<dbReference type="Pfam" id="PF10604">
    <property type="entry name" value="Polyketide_cyc2"/>
    <property type="match status" value="1"/>
</dbReference>
<evidence type="ECO:0000313" key="1">
    <source>
        <dbReference type="EMBL" id="KKK63989.1"/>
    </source>
</evidence>
<evidence type="ECO:0008006" key="2">
    <source>
        <dbReference type="Google" id="ProtNLM"/>
    </source>
</evidence>